<keyword evidence="2" id="KW-1185">Reference proteome</keyword>
<comment type="caution">
    <text evidence="1">The sequence shown here is derived from an EMBL/GenBank/DDBJ whole genome shotgun (WGS) entry which is preliminary data.</text>
</comment>
<dbReference type="Proteomes" id="UP000626697">
    <property type="component" value="Unassembled WGS sequence"/>
</dbReference>
<gene>
    <name evidence="1" type="ORF">HNP81_003143</name>
</gene>
<sequence>MILERAEELNVGGPFYKMLKDLSPGVKISITRSISIAFEQYMNKINWNENHFDYEVFMGEWKEYLNKSATWYDKVSDEVKANSEFHEELAVKITETINKILSEKPKKEQMEEIERLQKLTKNEYDYSCRAEARFVIEKLSKELKNSK</sequence>
<evidence type="ECO:0000313" key="1">
    <source>
        <dbReference type="EMBL" id="MBA9027851.1"/>
    </source>
</evidence>
<evidence type="ECO:0008006" key="3">
    <source>
        <dbReference type="Google" id="ProtNLM"/>
    </source>
</evidence>
<name>A0ABR6CSG3_9BACI</name>
<dbReference type="RefSeq" id="WP_235179215.1">
    <property type="nucleotide sequence ID" value="NZ_JACJHX010000010.1"/>
</dbReference>
<evidence type="ECO:0000313" key="2">
    <source>
        <dbReference type="Proteomes" id="UP000626697"/>
    </source>
</evidence>
<accession>A0ABR6CSG3</accession>
<proteinExistence type="predicted"/>
<reference evidence="1 2" key="1">
    <citation type="submission" date="2020-08" db="EMBL/GenBank/DDBJ databases">
        <title>Genomic Encyclopedia of Type Strains, Phase IV (KMG-IV): sequencing the most valuable type-strain genomes for metagenomic binning, comparative biology and taxonomic classification.</title>
        <authorList>
            <person name="Goeker M."/>
        </authorList>
    </citation>
    <scope>NUCLEOTIDE SEQUENCE [LARGE SCALE GENOMIC DNA]</scope>
    <source>
        <strain evidence="1 2">DSM 105481</strain>
    </source>
</reference>
<organism evidence="1 2">
    <name type="scientific">Peribacillus huizhouensis</name>
    <dbReference type="NCBI Taxonomy" id="1501239"/>
    <lineage>
        <taxon>Bacteria</taxon>
        <taxon>Bacillati</taxon>
        <taxon>Bacillota</taxon>
        <taxon>Bacilli</taxon>
        <taxon>Bacillales</taxon>
        <taxon>Bacillaceae</taxon>
        <taxon>Peribacillus</taxon>
    </lineage>
</organism>
<protein>
    <recommendedName>
        <fullName evidence="3">Group-specific protein</fullName>
    </recommendedName>
</protein>
<dbReference type="EMBL" id="JACJHX010000010">
    <property type="protein sequence ID" value="MBA9027851.1"/>
    <property type="molecule type" value="Genomic_DNA"/>
</dbReference>